<name>A0A1D8PJR4_CANAL</name>
<evidence type="ECO:0000313" key="4">
    <source>
        <dbReference type="EMBL" id="AOW28395.1"/>
    </source>
</evidence>
<evidence type="ECO:0000256" key="2">
    <source>
        <dbReference type="SAM" id="MobiDB-lite"/>
    </source>
</evidence>
<evidence type="ECO:0000313" key="3">
    <source>
        <dbReference type="CGD" id="CAL0000193742"/>
    </source>
</evidence>
<reference evidence="4 5" key="2">
    <citation type="journal article" date="2007" name="Genome Biol.">
        <title>Assembly of the Candida albicans genome into sixteen supercontigs aligned on the eight chromosomes.</title>
        <authorList>
            <person name="van het Hoog M."/>
            <person name="Rast T.J."/>
            <person name="Martchenko M."/>
            <person name="Grindle S."/>
            <person name="Dignard D."/>
            <person name="Hogues H."/>
            <person name="Cuomo C."/>
            <person name="Berriman M."/>
            <person name="Scherer S."/>
            <person name="Magee B.B."/>
            <person name="Whiteway M."/>
            <person name="Chibana H."/>
            <person name="Nantel A."/>
            <person name="Magee P.T."/>
        </authorList>
    </citation>
    <scope>GENOME REANNOTATION</scope>
    <source>
        <strain evidence="5">SC5314 / ATCC MYA-2876</strain>
    </source>
</reference>
<dbReference type="GO" id="GO:0070823">
    <property type="term" value="C:HDA1 complex"/>
    <property type="evidence" value="ECO:0007669"/>
    <property type="project" value="InterPro"/>
</dbReference>
<dbReference type="eggNOG" id="ENOG502QU6B">
    <property type="taxonomic scope" value="Eukaryota"/>
</dbReference>
<evidence type="ECO:0000313" key="5">
    <source>
        <dbReference type="Proteomes" id="UP000000559"/>
    </source>
</evidence>
<keyword evidence="1" id="KW-0175">Coiled coil</keyword>
<dbReference type="FunFam" id="3.40.50.12360:FF:000003">
    <property type="entry name" value="Uncharacterized protein"/>
    <property type="match status" value="1"/>
</dbReference>
<keyword evidence="5" id="KW-1185">Reference proteome</keyword>
<dbReference type="SMR" id="A0A1D8PJR4"/>
<proteinExistence type="predicted"/>
<dbReference type="Gene3D" id="3.40.50.12360">
    <property type="match status" value="1"/>
</dbReference>
<dbReference type="InParanoid" id="A0A1D8PJR4"/>
<feature type="coiled-coil region" evidence="1">
    <location>
        <begin position="512"/>
        <end position="593"/>
    </location>
</feature>
<dbReference type="GO" id="GO:0044182">
    <property type="term" value="P:filamentous growth of a population of unicellular organisms"/>
    <property type="evidence" value="ECO:0000315"/>
    <property type="project" value="CGD"/>
</dbReference>
<sequence length="669" mass="77004">MNLIDMLSKDPPSSLYNPELEENIQNNEISNGISISESQDNIILDNNSNGNINNNNNNDINININNSNPPSIIYLPTPLTELQKSFVEMTLHLFSSELLNEVRSKRLKTSIDNLLDSSTTIEESDIIVNQNKISLCFEQLSIICDHPSLLIEHFIPKKMLLSETNERQLNLSGKLELFNRIIDTLIEQKPPNGYRIIVVSDNVKELELVEGIIVGKTLYYINSTNAKLFESTHFVPDLKDKSSDKVFINLLTTQQLSSNYVSDKDGECYDLIFSFDPNLDVQTPSIEILQRENGNQCPILVPIPVFTLEHIALQLPQPQQVDLMESIDAALNKWRVKCINTLVVNFFNLDEMSNDFFTENYGLNMKEFWNMMHNNRQGLNKLLDNYNGQLVLSFSEEKLIKKLNSFYNRGGNGGFDQVRDANCQLFKSKLAEAVYQKFMDLDEGVDEIELNLNGKREYETARELQYDDDEDYIANNYKKFRRLNDDANMSERKLARVDTDLLKQKQKLVFLKNKLEHLVDIADKEITDAEATSQTQSSKTLQQEVENLKKEFNRINVECEGTREKYQSSSSVALQLSHRLTQLKQQNEKIERKLFGPGMAQLPELIKKDALLSYELKLKHLEKKNEFMQQFFSSKIEMTYQERQQLLENSGSGANNRQNNRISRGATPL</sequence>
<protein>
    <recommendedName>
        <fullName evidence="6">HDA1 complex subunit 2</fullName>
    </recommendedName>
</protein>
<dbReference type="GeneID" id="3645649"/>
<reference evidence="4 5" key="1">
    <citation type="journal article" date="2004" name="Proc. Natl. Acad. Sci. U.S.A.">
        <title>The diploid genome sequence of Candida albicans.</title>
        <authorList>
            <person name="Jones T."/>
            <person name="Federspiel N.A."/>
            <person name="Chibana H."/>
            <person name="Dungan J."/>
            <person name="Kalman S."/>
            <person name="Magee B.B."/>
            <person name="Newport G."/>
            <person name="Thorstenson Y.R."/>
            <person name="Agabian N."/>
            <person name="Magee P.T."/>
            <person name="Davis R.W."/>
            <person name="Scherer S."/>
        </authorList>
    </citation>
    <scope>NUCLEOTIDE SEQUENCE [LARGE SCALE GENOMIC DNA]</scope>
    <source>
        <strain evidence="5">SC5314 / ATCC MYA-2876</strain>
    </source>
</reference>
<dbReference type="RefSeq" id="XP_712753.1">
    <property type="nucleotide sequence ID" value="XM_707660.1"/>
</dbReference>
<dbReference type="EMBL" id="CP017625">
    <property type="protein sequence ID" value="AOW28395.1"/>
    <property type="molecule type" value="Genomic_DNA"/>
</dbReference>
<dbReference type="CGD" id="CAL0000193742">
    <property type="gene designation" value="orf19.14214"/>
</dbReference>
<accession>A0A1D8PJR4</accession>
<dbReference type="STRING" id="237561.A0A1D8PJR4"/>
<organism evidence="4 5">
    <name type="scientific">Candida albicans (strain SC5314 / ATCC MYA-2876)</name>
    <name type="common">Yeast</name>
    <dbReference type="NCBI Taxonomy" id="237561"/>
    <lineage>
        <taxon>Eukaryota</taxon>
        <taxon>Fungi</taxon>
        <taxon>Dikarya</taxon>
        <taxon>Ascomycota</taxon>
        <taxon>Saccharomycotina</taxon>
        <taxon>Pichiomycetes</taxon>
        <taxon>Debaryomycetaceae</taxon>
        <taxon>Candida/Lodderomyces clade</taxon>
        <taxon>Candida</taxon>
    </lineage>
</organism>
<dbReference type="FunCoup" id="A0A1D8PJR4">
    <property type="interactions" value="112"/>
</dbReference>
<evidence type="ECO:0008006" key="6">
    <source>
        <dbReference type="Google" id="ProtNLM"/>
    </source>
</evidence>
<dbReference type="OrthoDB" id="4034449at2759"/>
<dbReference type="KEGG" id="cal:CAALFM_C303670WA"/>
<feature type="region of interest" description="Disordered" evidence="2">
    <location>
        <begin position="648"/>
        <end position="669"/>
    </location>
</feature>
<dbReference type="InterPro" id="IPR021006">
    <property type="entry name" value="Hda2/3"/>
</dbReference>
<dbReference type="AlphaFoldDB" id="A0A1D8PJR4"/>
<feature type="compositionally biased region" description="Polar residues" evidence="2">
    <location>
        <begin position="648"/>
        <end position="662"/>
    </location>
</feature>
<reference evidence="4 5" key="3">
    <citation type="journal article" date="2013" name="Genome Biol.">
        <title>Assembly of a phased diploid Candida albicans genome facilitates allele-specific measurements and provides a simple model for repeat and indel structure.</title>
        <authorList>
            <person name="Muzzey D."/>
            <person name="Schwartz K."/>
            <person name="Weissman J.S."/>
            <person name="Sherlock G."/>
        </authorList>
    </citation>
    <scope>NUCLEOTIDE SEQUENCE [LARGE SCALE GENOMIC DNA]</scope>
    <source>
        <strain evidence="5">SC5314 / ATCC MYA-2876</strain>
    </source>
</reference>
<dbReference type="Pfam" id="PF11496">
    <property type="entry name" value="HDA2-3"/>
    <property type="match status" value="1"/>
</dbReference>
<dbReference type="VEuPathDB" id="FungiDB:C3_03670W_A"/>
<dbReference type="Proteomes" id="UP000000559">
    <property type="component" value="Chromosome 3"/>
</dbReference>
<gene>
    <name evidence="4" type="ordered locus">CAALFM_C303670WA</name>
    <name evidence="3" type="ordered locus">orf19.14214</name>
</gene>
<dbReference type="InterPro" id="IPR038609">
    <property type="entry name" value="HDA1_su2/3_sf"/>
</dbReference>
<evidence type="ECO:0000256" key="1">
    <source>
        <dbReference type="SAM" id="Coils"/>
    </source>
</evidence>